<keyword evidence="5 6" id="KW-0472">Membrane</keyword>
<gene>
    <name evidence="7" type="ordered locus">AM1_4043</name>
</gene>
<evidence type="ECO:0000256" key="6">
    <source>
        <dbReference type="SAM" id="Phobius"/>
    </source>
</evidence>
<evidence type="ECO:0000256" key="1">
    <source>
        <dbReference type="ARBA" id="ARBA00004651"/>
    </source>
</evidence>
<dbReference type="Pfam" id="PF03739">
    <property type="entry name" value="LptF_LptG"/>
    <property type="match status" value="1"/>
</dbReference>
<dbReference type="EMBL" id="CP000828">
    <property type="protein sequence ID" value="ABW29025.1"/>
    <property type="molecule type" value="Genomic_DNA"/>
</dbReference>
<dbReference type="InterPro" id="IPR005495">
    <property type="entry name" value="LptG/LptF_permease"/>
</dbReference>
<organism evidence="7 8">
    <name type="scientific">Acaryochloris marina (strain MBIC 11017)</name>
    <dbReference type="NCBI Taxonomy" id="329726"/>
    <lineage>
        <taxon>Bacteria</taxon>
        <taxon>Bacillati</taxon>
        <taxon>Cyanobacteriota</taxon>
        <taxon>Cyanophyceae</taxon>
        <taxon>Acaryochloridales</taxon>
        <taxon>Acaryochloridaceae</taxon>
        <taxon>Acaryochloris</taxon>
    </lineage>
</organism>
<name>B0C9L2_ACAM1</name>
<keyword evidence="4 6" id="KW-1133">Transmembrane helix</keyword>
<proteinExistence type="predicted"/>
<dbReference type="STRING" id="329726.AM1_4043"/>
<dbReference type="OrthoDB" id="9780716at2"/>
<keyword evidence="3 6" id="KW-0812">Transmembrane</keyword>
<reference evidence="7 8" key="1">
    <citation type="journal article" date="2008" name="Proc. Natl. Acad. Sci. U.S.A.">
        <title>Niche adaptation and genome expansion in the chlorophyll d-producing cyanobacterium Acaryochloris marina.</title>
        <authorList>
            <person name="Swingley W.D."/>
            <person name="Chen M."/>
            <person name="Cheung P.C."/>
            <person name="Conrad A.L."/>
            <person name="Dejesa L.C."/>
            <person name="Hao J."/>
            <person name="Honchak B.M."/>
            <person name="Karbach L.E."/>
            <person name="Kurdoglu A."/>
            <person name="Lahiri S."/>
            <person name="Mastrian S.D."/>
            <person name="Miyashita H."/>
            <person name="Page L."/>
            <person name="Ramakrishna P."/>
            <person name="Satoh S."/>
            <person name="Sattley W.M."/>
            <person name="Shimada Y."/>
            <person name="Taylor H.L."/>
            <person name="Tomo T."/>
            <person name="Tsuchiya T."/>
            <person name="Wang Z.T."/>
            <person name="Raymond J."/>
            <person name="Mimuro M."/>
            <person name="Blankenship R.E."/>
            <person name="Touchman J.W."/>
        </authorList>
    </citation>
    <scope>NUCLEOTIDE SEQUENCE [LARGE SCALE GENOMIC DNA]</scope>
    <source>
        <strain evidence="8">MBIC 11017</strain>
    </source>
</reference>
<keyword evidence="2" id="KW-1003">Cell membrane</keyword>
<feature type="transmembrane region" description="Helical" evidence="6">
    <location>
        <begin position="23"/>
        <end position="50"/>
    </location>
</feature>
<feature type="transmembrane region" description="Helical" evidence="6">
    <location>
        <begin position="291"/>
        <end position="310"/>
    </location>
</feature>
<dbReference type="KEGG" id="amr:AM1_4043"/>
<dbReference type="AlphaFoldDB" id="B0C9L2"/>
<evidence type="ECO:0000313" key="8">
    <source>
        <dbReference type="Proteomes" id="UP000000268"/>
    </source>
</evidence>
<dbReference type="Proteomes" id="UP000000268">
    <property type="component" value="Chromosome"/>
</dbReference>
<dbReference type="PANTHER" id="PTHR33529:SF6">
    <property type="entry name" value="YJGP_YJGQ FAMILY PERMEASE"/>
    <property type="match status" value="1"/>
</dbReference>
<evidence type="ECO:0000313" key="7">
    <source>
        <dbReference type="EMBL" id="ABW29025.1"/>
    </source>
</evidence>
<evidence type="ECO:0000256" key="4">
    <source>
        <dbReference type="ARBA" id="ARBA00022989"/>
    </source>
</evidence>
<accession>B0C9L2</accession>
<sequence length="383" mass="43326">MALAQIKRSRKLRKFRISRLDRFILRAFWMPWVFAFGAFTTISFSIGALFDTLRRLTEGTLSSVDALQVLVLQLPRFMVLALPMSMLLAPLLTYSQLARKNELIALKACGTSVYRVIRPALCFSLIVAVSTLTLNEWIVPPATAAVHRLQAQQTVSQITAIPRQNIVHQTYHHQRLTQLFHARAFDGEALHQLTILQFQDRHLHHIWLAKQAIWDSTHQQWILSQGTRYTIDPVSGLYQQVVPFKRHPFHQVSPQELAEVAHQPISLHETQALIQQIKQSGNLPTLQRLQVRWHALMAFPWIGVGFTLMGSSLGCQSTSKQGSLGFGLSSLLIFGYYTFSFICQTLGDAGIWSASIAGWLPIVVLLTIGSALLHHNNTYSKRF</sequence>
<evidence type="ECO:0000256" key="5">
    <source>
        <dbReference type="ARBA" id="ARBA00023136"/>
    </source>
</evidence>
<dbReference type="PANTHER" id="PTHR33529">
    <property type="entry name" value="SLR0882 PROTEIN-RELATED"/>
    <property type="match status" value="1"/>
</dbReference>
<feature type="transmembrane region" description="Helical" evidence="6">
    <location>
        <begin position="116"/>
        <end position="134"/>
    </location>
</feature>
<feature type="transmembrane region" description="Helical" evidence="6">
    <location>
        <begin position="322"/>
        <end position="339"/>
    </location>
</feature>
<evidence type="ECO:0000256" key="2">
    <source>
        <dbReference type="ARBA" id="ARBA00022475"/>
    </source>
</evidence>
<dbReference type="GO" id="GO:0015920">
    <property type="term" value="P:lipopolysaccharide transport"/>
    <property type="evidence" value="ECO:0007669"/>
    <property type="project" value="TreeGrafter"/>
</dbReference>
<dbReference type="GO" id="GO:0043190">
    <property type="term" value="C:ATP-binding cassette (ABC) transporter complex"/>
    <property type="evidence" value="ECO:0007669"/>
    <property type="project" value="TreeGrafter"/>
</dbReference>
<evidence type="ECO:0000256" key="3">
    <source>
        <dbReference type="ARBA" id="ARBA00022692"/>
    </source>
</evidence>
<comment type="subcellular location">
    <subcellularLocation>
        <location evidence="1">Cell membrane</location>
        <topology evidence="1">Multi-pass membrane protein</topology>
    </subcellularLocation>
</comment>
<dbReference type="RefSeq" id="WP_012164379.1">
    <property type="nucleotide sequence ID" value="NC_009925.1"/>
</dbReference>
<feature type="transmembrane region" description="Helical" evidence="6">
    <location>
        <begin position="70"/>
        <end position="95"/>
    </location>
</feature>
<feature type="transmembrane region" description="Helical" evidence="6">
    <location>
        <begin position="351"/>
        <end position="373"/>
    </location>
</feature>
<dbReference type="HOGENOM" id="CLU_028799_3_1_3"/>
<protein>
    <submittedName>
        <fullName evidence="7">Membrane protein, YjgP/YjgQ family, putative</fullName>
    </submittedName>
</protein>
<keyword evidence="8" id="KW-1185">Reference proteome</keyword>
<dbReference type="eggNOG" id="COG0795">
    <property type="taxonomic scope" value="Bacteria"/>
</dbReference>